<accession>A0ABV9T0B7</accession>
<dbReference type="Proteomes" id="UP001595818">
    <property type="component" value="Unassembled WGS sequence"/>
</dbReference>
<gene>
    <name evidence="1" type="ORF">ACFPFU_09630</name>
</gene>
<organism evidence="1 2">
    <name type="scientific">Negadavirga shengliensis</name>
    <dbReference type="NCBI Taxonomy" id="1389218"/>
    <lineage>
        <taxon>Bacteria</taxon>
        <taxon>Pseudomonadati</taxon>
        <taxon>Bacteroidota</taxon>
        <taxon>Cytophagia</taxon>
        <taxon>Cytophagales</taxon>
        <taxon>Cyclobacteriaceae</taxon>
        <taxon>Negadavirga</taxon>
    </lineage>
</organism>
<evidence type="ECO:0000313" key="1">
    <source>
        <dbReference type="EMBL" id="MFC4871947.1"/>
    </source>
</evidence>
<dbReference type="EMBL" id="JBHSJJ010000004">
    <property type="protein sequence ID" value="MFC4871947.1"/>
    <property type="molecule type" value="Genomic_DNA"/>
</dbReference>
<dbReference type="RefSeq" id="WP_377063894.1">
    <property type="nucleotide sequence ID" value="NZ_JBHSJJ010000004.1"/>
</dbReference>
<keyword evidence="2" id="KW-1185">Reference proteome</keyword>
<evidence type="ECO:0000313" key="2">
    <source>
        <dbReference type="Proteomes" id="UP001595818"/>
    </source>
</evidence>
<sequence length="111" mass="12631">MRLFDILLEPFTVTIPPPAPADFYLQTSVSMVNVPFTVFQYPVAAFEVALFVKFIEVDHSAVYRSAGRRRRLIFSQQLINRLIPDLPVKSNKATSKAFKAGSRVPFRRSIN</sequence>
<proteinExistence type="predicted"/>
<protein>
    <submittedName>
        <fullName evidence="1">Uncharacterized protein</fullName>
    </submittedName>
</protein>
<comment type="caution">
    <text evidence="1">The sequence shown here is derived from an EMBL/GenBank/DDBJ whole genome shotgun (WGS) entry which is preliminary data.</text>
</comment>
<name>A0ABV9T0B7_9BACT</name>
<reference evidence="2" key="1">
    <citation type="journal article" date="2019" name="Int. J. Syst. Evol. Microbiol.">
        <title>The Global Catalogue of Microorganisms (GCM) 10K type strain sequencing project: providing services to taxonomists for standard genome sequencing and annotation.</title>
        <authorList>
            <consortium name="The Broad Institute Genomics Platform"/>
            <consortium name="The Broad Institute Genome Sequencing Center for Infectious Disease"/>
            <person name="Wu L."/>
            <person name="Ma J."/>
        </authorList>
    </citation>
    <scope>NUCLEOTIDE SEQUENCE [LARGE SCALE GENOMIC DNA]</scope>
    <source>
        <strain evidence="2">CGMCC 4.7466</strain>
    </source>
</reference>